<protein>
    <submittedName>
        <fullName evidence="2">Helix-turn-helix transcriptional regulator</fullName>
    </submittedName>
</protein>
<name>A0A5N0EMH1_9NOCA</name>
<dbReference type="RefSeq" id="WP_150401747.1">
    <property type="nucleotide sequence ID" value="NZ_VXLC01000003.1"/>
</dbReference>
<proteinExistence type="predicted"/>
<dbReference type="Pfam" id="PF13443">
    <property type="entry name" value="HTH_26"/>
    <property type="match status" value="1"/>
</dbReference>
<comment type="caution">
    <text evidence="2">The sequence shown here is derived from an EMBL/GenBank/DDBJ whole genome shotgun (WGS) entry which is preliminary data.</text>
</comment>
<evidence type="ECO:0000313" key="3">
    <source>
        <dbReference type="Proteomes" id="UP000323876"/>
    </source>
</evidence>
<dbReference type="EMBL" id="VXLC01000003">
    <property type="protein sequence ID" value="KAA8889474.1"/>
    <property type="molecule type" value="Genomic_DNA"/>
</dbReference>
<dbReference type="OrthoDB" id="3626437at2"/>
<evidence type="ECO:0000313" key="2">
    <source>
        <dbReference type="EMBL" id="KAA8889474.1"/>
    </source>
</evidence>
<keyword evidence="3" id="KW-1185">Reference proteome</keyword>
<reference evidence="2 3" key="1">
    <citation type="submission" date="2019-09" db="EMBL/GenBank/DDBJ databases">
        <authorList>
            <person name="Wang X."/>
        </authorList>
    </citation>
    <scope>NUCLEOTIDE SEQUENCE [LARGE SCALE GENOMIC DNA]</scope>
    <source>
        <strain evidence="2 3">CICC 11023</strain>
    </source>
</reference>
<dbReference type="Proteomes" id="UP000323876">
    <property type="component" value="Unassembled WGS sequence"/>
</dbReference>
<dbReference type="AlphaFoldDB" id="A0A5N0EMH1"/>
<gene>
    <name evidence="2" type="ORF">F3087_11170</name>
</gene>
<feature type="domain" description="HTH cro/C1-type" evidence="1">
    <location>
        <begin position="4"/>
        <end position="71"/>
    </location>
</feature>
<organism evidence="2 3">
    <name type="scientific">Nocardia colli</name>
    <dbReference type="NCBI Taxonomy" id="2545717"/>
    <lineage>
        <taxon>Bacteria</taxon>
        <taxon>Bacillati</taxon>
        <taxon>Actinomycetota</taxon>
        <taxon>Actinomycetes</taxon>
        <taxon>Mycobacteriales</taxon>
        <taxon>Nocardiaceae</taxon>
        <taxon>Nocardia</taxon>
    </lineage>
</organism>
<dbReference type="InterPro" id="IPR001387">
    <property type="entry name" value="Cro/C1-type_HTH"/>
</dbReference>
<accession>A0A5N0EMH1</accession>
<evidence type="ECO:0000259" key="1">
    <source>
        <dbReference type="Pfam" id="PF13443"/>
    </source>
</evidence>
<sequence length="92" mass="10174">MKWNLRLVAAQRGIWRAIDLHRLLTERGMSVSTGKMSNLWSGTPNSLKLDELDIFCAVLDCRVDELLAPEPVTAARAGDSDAAGPELPRQEQ</sequence>